<feature type="region of interest" description="Disordered" evidence="10">
    <location>
        <begin position="644"/>
        <end position="754"/>
    </location>
</feature>
<dbReference type="GO" id="GO:0006260">
    <property type="term" value="P:DNA replication"/>
    <property type="evidence" value="ECO:0007669"/>
    <property type="project" value="InterPro"/>
</dbReference>
<keyword evidence="5 9" id="KW-0233">DNA recombination</keyword>
<evidence type="ECO:0000256" key="7">
    <source>
        <dbReference type="ARBA" id="ARBA00023242"/>
    </source>
</evidence>
<evidence type="ECO:0000256" key="10">
    <source>
        <dbReference type="SAM" id="MobiDB-lite"/>
    </source>
</evidence>
<feature type="region of interest" description="Disordered" evidence="10">
    <location>
        <begin position="235"/>
        <end position="261"/>
    </location>
</feature>
<feature type="compositionally biased region" description="Basic residues" evidence="10">
    <location>
        <begin position="89"/>
        <end position="98"/>
    </location>
</feature>
<keyword evidence="11" id="KW-0540">Nuclease</keyword>
<evidence type="ECO:0000256" key="6">
    <source>
        <dbReference type="ARBA" id="ARBA00023204"/>
    </source>
</evidence>
<evidence type="ECO:0000256" key="3">
    <source>
        <dbReference type="ARBA" id="ARBA00022553"/>
    </source>
</evidence>
<feature type="compositionally biased region" description="Polar residues" evidence="10">
    <location>
        <begin position="730"/>
        <end position="747"/>
    </location>
</feature>
<comment type="similarity">
    <text evidence="2 9">Belongs to the SLX4 family.</text>
</comment>
<keyword evidence="3 9" id="KW-0597">Phosphoprotein</keyword>
<evidence type="ECO:0000256" key="8">
    <source>
        <dbReference type="ARBA" id="ARBA00029496"/>
    </source>
</evidence>
<dbReference type="AlphaFoldDB" id="A0A1L7WRW6"/>
<dbReference type="EMBL" id="FJOG01000006">
    <property type="protein sequence ID" value="CZR55516.1"/>
    <property type="molecule type" value="Genomic_DNA"/>
</dbReference>
<comment type="subunit">
    <text evidence="9">Forms a heterodimer with SLX1.</text>
</comment>
<evidence type="ECO:0000313" key="11">
    <source>
        <dbReference type="EMBL" id="CZR55516.1"/>
    </source>
</evidence>
<dbReference type="InterPro" id="IPR018574">
    <property type="entry name" value="Structure-sp_endonuc_su_Slx4"/>
</dbReference>
<keyword evidence="4 9" id="KW-0227">DNA damage</keyword>
<dbReference type="HAMAP" id="MF_03110">
    <property type="entry name" value="Endonuc_su_Slx4"/>
    <property type="match status" value="1"/>
</dbReference>
<feature type="region of interest" description="Disordered" evidence="10">
    <location>
        <begin position="364"/>
        <end position="403"/>
    </location>
</feature>
<dbReference type="STRING" id="576137.A0A1L7WRW6"/>
<evidence type="ECO:0000256" key="9">
    <source>
        <dbReference type="HAMAP-Rule" id="MF_03110"/>
    </source>
</evidence>
<feature type="region of interest" description="Disordered" evidence="10">
    <location>
        <begin position="79"/>
        <end position="209"/>
    </location>
</feature>
<feature type="region of interest" description="Disordered" evidence="10">
    <location>
        <begin position="432"/>
        <end position="470"/>
    </location>
</feature>
<feature type="compositionally biased region" description="Basic and acidic residues" evidence="10">
    <location>
        <begin position="137"/>
        <end position="149"/>
    </location>
</feature>
<dbReference type="OrthoDB" id="5349119at2759"/>
<dbReference type="InterPro" id="IPR027784">
    <property type="entry name" value="Slx4_ascomycetes"/>
</dbReference>
<proteinExistence type="inferred from homology"/>
<comment type="subcellular location">
    <subcellularLocation>
        <location evidence="1 9">Nucleus</location>
    </subcellularLocation>
</comment>
<reference evidence="11 12" key="1">
    <citation type="submission" date="2016-03" db="EMBL/GenBank/DDBJ databases">
        <authorList>
            <person name="Ploux O."/>
        </authorList>
    </citation>
    <scope>NUCLEOTIDE SEQUENCE [LARGE SCALE GENOMIC DNA]</scope>
    <source>
        <strain evidence="11 12">UAMH 11012</strain>
    </source>
</reference>
<feature type="region of interest" description="Disordered" evidence="10">
    <location>
        <begin position="313"/>
        <end position="351"/>
    </location>
</feature>
<protein>
    <recommendedName>
        <fullName evidence="8 9">Structure-specific endonuclease subunit SLX4</fullName>
    </recommendedName>
</protein>
<dbReference type="GO" id="GO:0033557">
    <property type="term" value="C:Slx1-Slx4 complex"/>
    <property type="evidence" value="ECO:0007669"/>
    <property type="project" value="UniProtKB-UniRule"/>
</dbReference>
<evidence type="ECO:0000313" key="12">
    <source>
        <dbReference type="Proteomes" id="UP000184330"/>
    </source>
</evidence>
<comment type="PTM">
    <text evidence="9">Phosphorylated in response to DNA damage.</text>
</comment>
<keyword evidence="11" id="KW-0255">Endonuclease</keyword>
<feature type="compositionally biased region" description="Basic residues" evidence="10">
    <location>
        <begin position="374"/>
        <end position="390"/>
    </location>
</feature>
<feature type="region of interest" description="Disordered" evidence="10">
    <location>
        <begin position="546"/>
        <end position="597"/>
    </location>
</feature>
<dbReference type="GO" id="GO:0006310">
    <property type="term" value="P:DNA recombination"/>
    <property type="evidence" value="ECO:0007669"/>
    <property type="project" value="UniProtKB-UniRule"/>
</dbReference>
<gene>
    <name evidence="9" type="primary">SLX4</name>
    <name evidence="11" type="ORF">PAC_05404</name>
</gene>
<sequence>MTEMLILSSPPRQFASFTLSSSPPLPSMDEIVQKRPRVLRTGTWAAPIPQNATASFTSAASLLKSTSTTEAISAFGLEDNVTEEVKPAKTTKPRKALAKKVEGETKTTKKPSKPAATEDNGDTTVAEKKKTKPRAKKATEDGSEAKEAVAPKPRAKKANKGTSGADAKEKPARKPRAKKATGESQTKLSKGKVIKSSATIETKADEATKSREVNAIIKSPELDLPKAIQRRFDWTPPEASNRSSVTTASDNALSSGGLLSGQKRNGFTNLFGSYGFTTLKVESSSVPTPLGTEITRKRKLTDLVKTSILTAAAASPKEKEKAPKKKARTITDQATSAYAGEEEEELPARSAPLLQYFPLQISERSSNDGFKVPPKPRSKSPVKGASKAKKGSTQAPILLSPESAMKQVGNQDFVFGTSSQLAREDSPTLLRDLHAAMQASNQDDDPFTDSVFDSSPPRPRGPGLTTKRNLWSVASRDGSGELLDVPMIDLVDSPTVDRRTPALPVTGATPLATKSEIWHDIGSTPAAKVPDPAKAPGPIEAAIREELLSSPSGSRGIKSPKISKALKDDSELPTPKSKTRAPKSPAKSKKSLNKQMPNFAAYTDAQLAKEIASYHFKPVKKRDQMITLLERCWESKNEAILGNLSTNLPPVPAKTSKDAVPPSTQPAKPSPKRPRGRPRKESTVRYLEMDSDMPLSQARTPKKTKKKPKKAVEDISDSDRAITPSPPRRSASQMTPLPLRPSTSDMSDSPELSPGAAQDLLFQHIGHAVTSAPRSLDSINPSWHEKILLYDPIVLEDLTVWLNTGALEKVGWDGEVDPKLVKKWCESKSICCLWRENLRGGARGRY</sequence>
<accession>A0A1L7WRW6</accession>
<comment type="function">
    <text evidence="9">Regulatory subunit of the SLX1-SLX4 structure-specific endonuclease that resolves DNA secondary structures generated during DNA repair and recombination. Has endonuclease activity towards branched DNA substrates, introducing single-strand cuts in duplex DNA close to junctions with ss-DNA.</text>
</comment>
<feature type="compositionally biased region" description="Polar residues" evidence="10">
    <location>
        <begin position="238"/>
        <end position="254"/>
    </location>
</feature>
<dbReference type="Pfam" id="PF09494">
    <property type="entry name" value="Slx4"/>
    <property type="match status" value="1"/>
</dbReference>
<dbReference type="CDD" id="cd22999">
    <property type="entry name" value="SAP_SLX4"/>
    <property type="match status" value="1"/>
</dbReference>
<evidence type="ECO:0000256" key="4">
    <source>
        <dbReference type="ARBA" id="ARBA00022763"/>
    </source>
</evidence>
<keyword evidence="11" id="KW-0378">Hydrolase</keyword>
<feature type="compositionally biased region" description="Basic residues" evidence="10">
    <location>
        <begin position="700"/>
        <end position="709"/>
    </location>
</feature>
<evidence type="ECO:0000256" key="2">
    <source>
        <dbReference type="ARBA" id="ARBA00006661"/>
    </source>
</evidence>
<dbReference type="GO" id="GO:0017108">
    <property type="term" value="F:5'-flap endonuclease activity"/>
    <property type="evidence" value="ECO:0007669"/>
    <property type="project" value="InterPro"/>
</dbReference>
<name>A0A1L7WRW6_9HELO</name>
<keyword evidence="6 9" id="KW-0234">DNA repair</keyword>
<organism evidence="11 12">
    <name type="scientific">Phialocephala subalpina</name>
    <dbReference type="NCBI Taxonomy" id="576137"/>
    <lineage>
        <taxon>Eukaryota</taxon>
        <taxon>Fungi</taxon>
        <taxon>Dikarya</taxon>
        <taxon>Ascomycota</taxon>
        <taxon>Pezizomycotina</taxon>
        <taxon>Leotiomycetes</taxon>
        <taxon>Helotiales</taxon>
        <taxon>Mollisiaceae</taxon>
        <taxon>Phialocephala</taxon>
        <taxon>Phialocephala fortinii species complex</taxon>
    </lineage>
</organism>
<dbReference type="GO" id="GO:0006281">
    <property type="term" value="P:DNA repair"/>
    <property type="evidence" value="ECO:0007669"/>
    <property type="project" value="UniProtKB-UniRule"/>
</dbReference>
<feature type="compositionally biased region" description="Basic and acidic residues" evidence="10">
    <location>
        <begin position="710"/>
        <end position="720"/>
    </location>
</feature>
<keyword evidence="7 9" id="KW-0539">Nucleus</keyword>
<dbReference type="Proteomes" id="UP000184330">
    <property type="component" value="Unassembled WGS sequence"/>
</dbReference>
<evidence type="ECO:0000256" key="5">
    <source>
        <dbReference type="ARBA" id="ARBA00023172"/>
    </source>
</evidence>
<keyword evidence="12" id="KW-1185">Reference proteome</keyword>
<evidence type="ECO:0000256" key="1">
    <source>
        <dbReference type="ARBA" id="ARBA00004123"/>
    </source>
</evidence>
<feature type="compositionally biased region" description="Basic residues" evidence="10">
    <location>
        <begin position="577"/>
        <end position="592"/>
    </location>
</feature>